<evidence type="ECO:0000313" key="1">
    <source>
        <dbReference type="EMBL" id="OEJ97718.1"/>
    </source>
</evidence>
<dbReference type="EMBL" id="ASHX02000001">
    <property type="protein sequence ID" value="OEJ97718.1"/>
    <property type="molecule type" value="Genomic_DNA"/>
</dbReference>
<accession>A0A1D3DZJ0</accession>
<dbReference type="Proteomes" id="UP000095329">
    <property type="component" value="Unassembled WGS sequence"/>
</dbReference>
<dbReference type="eggNOG" id="ENOG5031K6U">
    <property type="taxonomic scope" value="Bacteria"/>
</dbReference>
<keyword evidence="2" id="KW-1185">Reference proteome</keyword>
<name>A0A1D3DZJ0_9ACTN</name>
<dbReference type="AlphaFoldDB" id="A0A1D3DZJ0"/>
<keyword evidence="1" id="KW-0540">Nuclease</keyword>
<sequence length="140" mass="15421">MEARHAHQHPTVLHDPDGLIEAGLPLDREPYECLVKVVLAWTGEDTLTARDLQQITLQLTGHARALASDVRRRADQLPKDSGPKALADVVLREAEGRLSVPIEGTVRCVQNRVRLVRALYERLDRLEAALAPERGVPSGG</sequence>
<organism evidence="1 2">
    <name type="scientific">Streptomyces thermolilacinus SPC6</name>
    <dbReference type="NCBI Taxonomy" id="1306406"/>
    <lineage>
        <taxon>Bacteria</taxon>
        <taxon>Bacillati</taxon>
        <taxon>Actinomycetota</taxon>
        <taxon>Actinomycetes</taxon>
        <taxon>Kitasatosporales</taxon>
        <taxon>Streptomycetaceae</taxon>
        <taxon>Streptomyces</taxon>
    </lineage>
</organism>
<comment type="caution">
    <text evidence="1">The sequence shown here is derived from an EMBL/GenBank/DDBJ whole genome shotgun (WGS) entry which is preliminary data.</text>
</comment>
<dbReference type="InterPro" id="IPR046300">
    <property type="entry name" value="DUF6415"/>
</dbReference>
<evidence type="ECO:0000313" key="2">
    <source>
        <dbReference type="Proteomes" id="UP000095329"/>
    </source>
</evidence>
<gene>
    <name evidence="1" type="ORF">J116_000050</name>
</gene>
<keyword evidence="1" id="KW-0255">Endonuclease</keyword>
<dbReference type="Pfam" id="PF19979">
    <property type="entry name" value="DUF6415"/>
    <property type="match status" value="1"/>
</dbReference>
<proteinExistence type="predicted"/>
<dbReference type="OrthoDB" id="4320859at2"/>
<protein>
    <submittedName>
        <fullName evidence="1">Restriction endonuclease</fullName>
    </submittedName>
</protein>
<dbReference type="GO" id="GO:0004519">
    <property type="term" value="F:endonuclease activity"/>
    <property type="evidence" value="ECO:0007669"/>
    <property type="project" value="UniProtKB-KW"/>
</dbReference>
<keyword evidence="1" id="KW-0378">Hydrolase</keyword>
<reference evidence="1 2" key="1">
    <citation type="journal article" date="2013" name="Genome Announc.">
        <title>Genome Sequence of Streptomyces violaceusniger Strain SPC6, a Halotolerant Streptomycete That Exhibits Rapid Growth and Development.</title>
        <authorList>
            <person name="Chen X."/>
            <person name="Zhang B."/>
            <person name="Zhang W."/>
            <person name="Wu X."/>
            <person name="Zhang M."/>
            <person name="Chen T."/>
            <person name="Liu G."/>
            <person name="Dyson P."/>
        </authorList>
    </citation>
    <scope>NUCLEOTIDE SEQUENCE [LARGE SCALE GENOMIC DNA]</scope>
    <source>
        <strain evidence="1 2">SPC6</strain>
    </source>
</reference>